<name>A0A8H7RLX4_9FUNG</name>
<evidence type="ECO:0000313" key="3">
    <source>
        <dbReference type="Proteomes" id="UP000603453"/>
    </source>
</evidence>
<feature type="compositionally biased region" description="Basic and acidic residues" evidence="1">
    <location>
        <begin position="272"/>
        <end position="292"/>
    </location>
</feature>
<feature type="compositionally biased region" description="Polar residues" evidence="1">
    <location>
        <begin position="189"/>
        <end position="198"/>
    </location>
</feature>
<feature type="region of interest" description="Disordered" evidence="1">
    <location>
        <begin position="520"/>
        <end position="539"/>
    </location>
</feature>
<reference evidence="2" key="1">
    <citation type="submission" date="2020-12" db="EMBL/GenBank/DDBJ databases">
        <title>Metabolic potential, ecology and presence of endohyphal bacteria is reflected in genomic diversity of Mucoromycotina.</title>
        <authorList>
            <person name="Muszewska A."/>
            <person name="Okrasinska A."/>
            <person name="Steczkiewicz K."/>
            <person name="Drgas O."/>
            <person name="Orlowska M."/>
            <person name="Perlinska-Lenart U."/>
            <person name="Aleksandrzak-Piekarczyk T."/>
            <person name="Szatraj K."/>
            <person name="Zielenkiewicz U."/>
            <person name="Pilsyk S."/>
            <person name="Malc E."/>
            <person name="Mieczkowski P."/>
            <person name="Kruszewska J.S."/>
            <person name="Biernat P."/>
            <person name="Pawlowska J."/>
        </authorList>
    </citation>
    <scope>NUCLEOTIDE SEQUENCE</scope>
    <source>
        <strain evidence="2">WA0000017839</strain>
    </source>
</reference>
<dbReference type="Gene3D" id="2.40.70.10">
    <property type="entry name" value="Acid Proteases"/>
    <property type="match status" value="1"/>
</dbReference>
<evidence type="ECO:0000256" key="1">
    <source>
        <dbReference type="SAM" id="MobiDB-lite"/>
    </source>
</evidence>
<dbReference type="InterPro" id="IPR021109">
    <property type="entry name" value="Peptidase_aspartic_dom_sf"/>
</dbReference>
<feature type="region of interest" description="Disordered" evidence="1">
    <location>
        <begin position="392"/>
        <end position="514"/>
    </location>
</feature>
<feature type="region of interest" description="Disordered" evidence="1">
    <location>
        <begin position="188"/>
        <end position="253"/>
    </location>
</feature>
<accession>A0A8H7RLX4</accession>
<gene>
    <name evidence="2" type="ORF">INT47_000583</name>
</gene>
<organism evidence="2 3">
    <name type="scientific">Mucor saturninus</name>
    <dbReference type="NCBI Taxonomy" id="64648"/>
    <lineage>
        <taxon>Eukaryota</taxon>
        <taxon>Fungi</taxon>
        <taxon>Fungi incertae sedis</taxon>
        <taxon>Mucoromycota</taxon>
        <taxon>Mucoromycotina</taxon>
        <taxon>Mucoromycetes</taxon>
        <taxon>Mucorales</taxon>
        <taxon>Mucorineae</taxon>
        <taxon>Mucoraceae</taxon>
        <taxon>Mucor</taxon>
    </lineage>
</organism>
<keyword evidence="3" id="KW-1185">Reference proteome</keyword>
<dbReference type="EMBL" id="JAEPRD010000005">
    <property type="protein sequence ID" value="KAG2212607.1"/>
    <property type="molecule type" value="Genomic_DNA"/>
</dbReference>
<proteinExistence type="predicted"/>
<dbReference type="OrthoDB" id="2263599at2759"/>
<protein>
    <submittedName>
        <fullName evidence="2">Uncharacterized protein</fullName>
    </submittedName>
</protein>
<dbReference type="Proteomes" id="UP000603453">
    <property type="component" value="Unassembled WGS sequence"/>
</dbReference>
<feature type="compositionally biased region" description="Basic residues" evidence="1">
    <location>
        <begin position="1"/>
        <end position="14"/>
    </location>
</feature>
<sequence>MKKTTRRPKRKAAAKTKPISDVKEELKEPSVTWTPLQLEQAELAKQLETYINEFKQKLQWLNFKPTNRELVTLFVMNLHPRFKRLVEPLVPTYATWEDAAEFSRLHCTRISVILGCERHDSDMIFRSPESKALISSGYFVSNDSPAKSLYPGAEAVKHLLTATPSLPTDLTSESESYSSLVIAAEDLSTGEQTGNISGETKEKKKEVNDEPVKDEEASKLNDEEASKINNEEVSKVSNNNTFEEASEDASKVAIEDTLKVTMKETYIATNEEIDKATNEETDKATNEKTSKAVIEETSKAIIEEKSKADIEETDFKETVKADIEKTDKADIERTDKADIEKTDKADIEKTDKADIEKTDKIVIEKTDKIVIEKTDKVVIEETDKVVIEETAKLITEESSKENNEETSKVNEETGVFDNDSNQTKQEETQTDEAVHIDAKKLDDTGTSKDINQDVEEHKEKQKQDTKVIPKDKKTDDEHKSNTDTILNEKTDDRPIKEVTEKKDHPSSMTKSAVQARIQQAVKNKKEREKKLALPKGAASNSSTNKSICYSVPDEHAAVNLAFLELEVNGKKVKGLLAKLRWGASAMSIPCAKNLGLTINESSSFCIQTDFGIEDTIGYLKMPIIHPADPNIKAELNVHILPMIYGGKVDLVLGADFFYIFKPTLNIKSRAIRFLEKETPYIVSKIE</sequence>
<feature type="region of interest" description="Disordered" evidence="1">
    <location>
        <begin position="1"/>
        <end position="23"/>
    </location>
</feature>
<feature type="compositionally biased region" description="Basic and acidic residues" evidence="1">
    <location>
        <begin position="392"/>
        <end position="411"/>
    </location>
</feature>
<dbReference type="AlphaFoldDB" id="A0A8H7RLX4"/>
<feature type="region of interest" description="Disordered" evidence="1">
    <location>
        <begin position="269"/>
        <end position="292"/>
    </location>
</feature>
<comment type="caution">
    <text evidence="2">The sequence shown here is derived from an EMBL/GenBank/DDBJ whole genome shotgun (WGS) entry which is preliminary data.</text>
</comment>
<evidence type="ECO:0000313" key="2">
    <source>
        <dbReference type="EMBL" id="KAG2212607.1"/>
    </source>
</evidence>
<feature type="compositionally biased region" description="Basic and acidic residues" evidence="1">
    <location>
        <begin position="424"/>
        <end position="505"/>
    </location>
</feature>
<feature type="compositionally biased region" description="Basic and acidic residues" evidence="1">
    <location>
        <begin position="199"/>
        <end position="234"/>
    </location>
</feature>